<accession>A0A291RX95</accession>
<gene>
    <name evidence="2" type="ORF">CRH09_18385</name>
</gene>
<dbReference type="NCBIfam" id="TIGR02246">
    <property type="entry name" value="SgcJ/EcaC family oxidoreductase"/>
    <property type="match status" value="1"/>
</dbReference>
<evidence type="ECO:0000313" key="3">
    <source>
        <dbReference type="Proteomes" id="UP000221961"/>
    </source>
</evidence>
<evidence type="ECO:0000313" key="2">
    <source>
        <dbReference type="EMBL" id="ATL71899.1"/>
    </source>
</evidence>
<dbReference type="Gene3D" id="3.10.450.50">
    <property type="match status" value="1"/>
</dbReference>
<proteinExistence type="predicted"/>
<dbReference type="KEGG" id="ntp:CRH09_18385"/>
<dbReference type="Proteomes" id="UP000221961">
    <property type="component" value="Chromosome"/>
</dbReference>
<organism evidence="2 3">
    <name type="scientific">Nocardia terpenica</name>
    <dbReference type="NCBI Taxonomy" id="455432"/>
    <lineage>
        <taxon>Bacteria</taxon>
        <taxon>Bacillati</taxon>
        <taxon>Actinomycetota</taxon>
        <taxon>Actinomycetes</taxon>
        <taxon>Mycobacteriales</taxon>
        <taxon>Nocardiaceae</taxon>
        <taxon>Nocardia</taxon>
    </lineage>
</organism>
<dbReference type="InterPro" id="IPR032710">
    <property type="entry name" value="NTF2-like_dom_sf"/>
</dbReference>
<name>A0A291RX95_9NOCA</name>
<feature type="domain" description="DUF4440" evidence="1">
    <location>
        <begin position="25"/>
        <end position="137"/>
    </location>
</feature>
<dbReference type="InterPro" id="IPR011944">
    <property type="entry name" value="Steroid_delta5-4_isomerase"/>
</dbReference>
<dbReference type="AlphaFoldDB" id="A0A291RX95"/>
<dbReference type="EMBL" id="CP023778">
    <property type="protein sequence ID" value="ATL71899.1"/>
    <property type="molecule type" value="Genomic_DNA"/>
</dbReference>
<dbReference type="GeneID" id="88359340"/>
<dbReference type="SUPFAM" id="SSF54427">
    <property type="entry name" value="NTF2-like"/>
    <property type="match status" value="1"/>
</dbReference>
<reference evidence="2 3" key="1">
    <citation type="submission" date="2017-10" db="EMBL/GenBank/DDBJ databases">
        <title>Comparative genomics between pathogenic Norcardia.</title>
        <authorList>
            <person name="Zeng L."/>
        </authorList>
    </citation>
    <scope>NUCLEOTIDE SEQUENCE [LARGE SCALE GENOMIC DNA]</scope>
    <source>
        <strain evidence="2 3">NC_YFY_NT001</strain>
    </source>
</reference>
<evidence type="ECO:0000259" key="1">
    <source>
        <dbReference type="Pfam" id="PF14534"/>
    </source>
</evidence>
<dbReference type="Pfam" id="PF14534">
    <property type="entry name" value="DUF4440"/>
    <property type="match status" value="1"/>
</dbReference>
<sequence>MSTTDIEAPIIEDNSVDHGQDRAAIEAVIATVETAYNTNDADLMVQDVARNAVIGNAIGALQYGRAAVLEASRTSLAGFLKDQYARYEITDITFLRPDIALAHKAARAITPDGEPIDIEPAMVALYVLTKENGRWWIAARQNTPVLRG</sequence>
<protein>
    <submittedName>
        <fullName evidence="2">DUF4440 domain-containing protein</fullName>
    </submittedName>
</protein>
<dbReference type="RefSeq" id="WP_098698736.1">
    <property type="nucleotide sequence ID" value="NZ_CP023778.1"/>
</dbReference>
<dbReference type="InterPro" id="IPR027843">
    <property type="entry name" value="DUF4440"/>
</dbReference>